<dbReference type="Pfam" id="PF11187">
    <property type="entry name" value="Mbeg1-like"/>
    <property type="match status" value="1"/>
</dbReference>
<dbReference type="eggNOG" id="COG1073">
    <property type="taxonomic scope" value="Bacteria"/>
</dbReference>
<evidence type="ECO:0000313" key="2">
    <source>
        <dbReference type="Proteomes" id="UP000005388"/>
    </source>
</evidence>
<dbReference type="RefSeq" id="WP_006739902.1">
    <property type="nucleotide sequence ID" value="NZ_AEUZ02000001.1"/>
</dbReference>
<dbReference type="InterPro" id="IPR029058">
    <property type="entry name" value="AB_hydrolase_fold"/>
</dbReference>
<dbReference type="Proteomes" id="UP000005388">
    <property type="component" value="Unassembled WGS sequence"/>
</dbReference>
<dbReference type="AlphaFoldDB" id="G5KGW9"/>
<protein>
    <recommendedName>
        <fullName evidence="3">DUF2974 domain-containing protein</fullName>
    </recommendedName>
</protein>
<keyword evidence="2" id="KW-1185">Reference proteome</keyword>
<organism evidence="1 2">
    <name type="scientific">Streptococcus urinalis 2285-97</name>
    <dbReference type="NCBI Taxonomy" id="764291"/>
    <lineage>
        <taxon>Bacteria</taxon>
        <taxon>Bacillati</taxon>
        <taxon>Bacillota</taxon>
        <taxon>Bacilli</taxon>
        <taxon>Lactobacillales</taxon>
        <taxon>Streptococcaceae</taxon>
        <taxon>Streptococcus</taxon>
    </lineage>
</organism>
<evidence type="ECO:0000313" key="1">
    <source>
        <dbReference type="EMBL" id="EHJ57180.1"/>
    </source>
</evidence>
<comment type="caution">
    <text evidence="1">The sequence shown here is derived from an EMBL/GenBank/DDBJ whole genome shotgun (WGS) entry which is preliminary data.</text>
</comment>
<dbReference type="Gene3D" id="3.40.50.1820">
    <property type="entry name" value="alpha/beta hydrolase"/>
    <property type="match status" value="1"/>
</dbReference>
<reference evidence="1 2" key="1">
    <citation type="journal article" date="2014" name="Int. J. Syst. Evol. Microbiol.">
        <title>Phylogenomics and the dynamic genome evolution of the genus Streptococcus.</title>
        <authorList>
            <consortium name="The Broad Institute Genome Sequencing Platform"/>
            <person name="Richards V.P."/>
            <person name="Palmer S.R."/>
            <person name="Pavinski Bitar P.D."/>
            <person name="Qin X."/>
            <person name="Weinstock G.M."/>
            <person name="Highlander S.K."/>
            <person name="Town C.D."/>
            <person name="Burne R.A."/>
            <person name="Stanhope M.J."/>
        </authorList>
    </citation>
    <scope>NUCLEOTIDE SEQUENCE [LARGE SCALE GENOMIC DNA]</scope>
    <source>
        <strain evidence="1 2">2285-97</strain>
    </source>
</reference>
<accession>G5KGW9</accession>
<dbReference type="InterPro" id="IPR024499">
    <property type="entry name" value="Mbeg1-like"/>
</dbReference>
<sequence>MATILDYLKENKHKSFSELRFNELDIACLNELGYIPFELLNIEGLNDSFTTTLKAIISQDKQLVFSNHFLVTKERQILLEQFRDSIRFEDLTLSHYVSETNPEYDKQFAAMVFSIPRLSHQQIVFRGTDDTIIGWKEDFQLTYQTEIASHRSAIGFVKTILASETNSHFVLSGHSKGGNLALYTMTRLSKSEQNQISSLYLYDSPGISETAIHSEAYLRIRHKIYRYIPQESIVGVMLYHDVTPKIVASLSSGIMQHAMTNWLVTTNAYFSKASQLSSLSLNLEYTFSEWIKVLSKQELKLIVDTFLMF</sequence>
<name>G5KGW9_9STRE</name>
<dbReference type="STRING" id="764291.STRUR_1363"/>
<evidence type="ECO:0008006" key="3">
    <source>
        <dbReference type="Google" id="ProtNLM"/>
    </source>
</evidence>
<dbReference type="SUPFAM" id="SSF53474">
    <property type="entry name" value="alpha/beta-Hydrolases"/>
    <property type="match status" value="1"/>
</dbReference>
<proteinExistence type="predicted"/>
<dbReference type="EMBL" id="AEUZ02000001">
    <property type="protein sequence ID" value="EHJ57180.1"/>
    <property type="molecule type" value="Genomic_DNA"/>
</dbReference>
<gene>
    <name evidence="1" type="ORF">STRUR_1363</name>
</gene>